<sequence>MQCSSIQFMSGKYGKRIYEHPSMETHSHRQPQPTFRASNFPEESRTHQACSADSPDIRRRPPPPLSEVSFLERLRAVNLPQTNTKIRSYQALHSHCKFLFSMYKNNMC</sequence>
<dbReference type="InParanoid" id="A0A2K1JYY3"/>
<protein>
    <submittedName>
        <fullName evidence="2 3">Uncharacterized protein</fullName>
    </submittedName>
</protein>
<evidence type="ECO:0000313" key="4">
    <source>
        <dbReference type="Proteomes" id="UP000006727"/>
    </source>
</evidence>
<organism evidence="2">
    <name type="scientific">Physcomitrium patens</name>
    <name type="common">Spreading-leaved earth moss</name>
    <name type="synonym">Physcomitrella patens</name>
    <dbReference type="NCBI Taxonomy" id="3218"/>
    <lineage>
        <taxon>Eukaryota</taxon>
        <taxon>Viridiplantae</taxon>
        <taxon>Streptophyta</taxon>
        <taxon>Embryophyta</taxon>
        <taxon>Bryophyta</taxon>
        <taxon>Bryophytina</taxon>
        <taxon>Bryopsida</taxon>
        <taxon>Funariidae</taxon>
        <taxon>Funariales</taxon>
        <taxon>Funariaceae</taxon>
        <taxon>Physcomitrium</taxon>
    </lineage>
</organism>
<feature type="region of interest" description="Disordered" evidence="1">
    <location>
        <begin position="17"/>
        <end position="65"/>
    </location>
</feature>
<dbReference type="Proteomes" id="UP000006727">
    <property type="component" value="Chromosome 10"/>
</dbReference>
<evidence type="ECO:0000256" key="1">
    <source>
        <dbReference type="SAM" id="MobiDB-lite"/>
    </source>
</evidence>
<accession>A0A2K1JYY3</accession>
<name>A0A2K1JYY3_PHYPA</name>
<dbReference type="EnsemblPlants" id="Pp3c10_13719V3.1">
    <property type="protein sequence ID" value="PAC:32902041.CDS.1"/>
    <property type="gene ID" value="Pp3c10_13719"/>
</dbReference>
<gene>
    <name evidence="2" type="ORF">PHYPA_013854</name>
</gene>
<reference evidence="3" key="3">
    <citation type="submission" date="2020-12" db="UniProtKB">
        <authorList>
            <consortium name="EnsemblPlants"/>
        </authorList>
    </citation>
    <scope>IDENTIFICATION</scope>
</reference>
<reference evidence="2 4" key="2">
    <citation type="journal article" date="2018" name="Plant J.">
        <title>The Physcomitrella patens chromosome-scale assembly reveals moss genome structure and evolution.</title>
        <authorList>
            <person name="Lang D."/>
            <person name="Ullrich K.K."/>
            <person name="Murat F."/>
            <person name="Fuchs J."/>
            <person name="Jenkins J."/>
            <person name="Haas F.B."/>
            <person name="Piednoel M."/>
            <person name="Gundlach H."/>
            <person name="Van Bel M."/>
            <person name="Meyberg R."/>
            <person name="Vives C."/>
            <person name="Morata J."/>
            <person name="Symeonidi A."/>
            <person name="Hiss M."/>
            <person name="Muchero W."/>
            <person name="Kamisugi Y."/>
            <person name="Saleh O."/>
            <person name="Blanc G."/>
            <person name="Decker E.L."/>
            <person name="van Gessel N."/>
            <person name="Grimwood J."/>
            <person name="Hayes R.D."/>
            <person name="Graham S.W."/>
            <person name="Gunter L.E."/>
            <person name="McDaniel S.F."/>
            <person name="Hoernstein S.N.W."/>
            <person name="Larsson A."/>
            <person name="Li F.W."/>
            <person name="Perroud P.F."/>
            <person name="Phillips J."/>
            <person name="Ranjan P."/>
            <person name="Rokshar D.S."/>
            <person name="Rothfels C.J."/>
            <person name="Schneider L."/>
            <person name="Shu S."/>
            <person name="Stevenson D.W."/>
            <person name="Thummler F."/>
            <person name="Tillich M."/>
            <person name="Villarreal Aguilar J.C."/>
            <person name="Widiez T."/>
            <person name="Wong G.K."/>
            <person name="Wymore A."/>
            <person name="Zhang Y."/>
            <person name="Zimmer A.D."/>
            <person name="Quatrano R.S."/>
            <person name="Mayer K.F.X."/>
            <person name="Goodstein D."/>
            <person name="Casacuberta J.M."/>
            <person name="Vandepoele K."/>
            <person name="Reski R."/>
            <person name="Cuming A.C."/>
            <person name="Tuskan G.A."/>
            <person name="Maumus F."/>
            <person name="Salse J."/>
            <person name="Schmutz J."/>
            <person name="Rensing S.A."/>
        </authorList>
    </citation>
    <scope>NUCLEOTIDE SEQUENCE [LARGE SCALE GENOMIC DNA]</scope>
    <source>
        <strain evidence="3 4">cv. Gransden 2004</strain>
    </source>
</reference>
<feature type="compositionally biased region" description="Basic and acidic residues" evidence="1">
    <location>
        <begin position="17"/>
        <end position="27"/>
    </location>
</feature>
<proteinExistence type="predicted"/>
<dbReference type="EMBL" id="ABEU02000010">
    <property type="protein sequence ID" value="PNR46734.1"/>
    <property type="molecule type" value="Genomic_DNA"/>
</dbReference>
<keyword evidence="4" id="KW-1185">Reference proteome</keyword>
<reference evidence="2 4" key="1">
    <citation type="journal article" date="2008" name="Science">
        <title>The Physcomitrella genome reveals evolutionary insights into the conquest of land by plants.</title>
        <authorList>
            <person name="Rensing S."/>
            <person name="Lang D."/>
            <person name="Zimmer A."/>
            <person name="Terry A."/>
            <person name="Salamov A."/>
            <person name="Shapiro H."/>
            <person name="Nishiyama T."/>
            <person name="Perroud P.-F."/>
            <person name="Lindquist E."/>
            <person name="Kamisugi Y."/>
            <person name="Tanahashi T."/>
            <person name="Sakakibara K."/>
            <person name="Fujita T."/>
            <person name="Oishi K."/>
            <person name="Shin-I T."/>
            <person name="Kuroki Y."/>
            <person name="Toyoda A."/>
            <person name="Suzuki Y."/>
            <person name="Hashimoto A."/>
            <person name="Yamaguchi K."/>
            <person name="Sugano A."/>
            <person name="Kohara Y."/>
            <person name="Fujiyama A."/>
            <person name="Anterola A."/>
            <person name="Aoki S."/>
            <person name="Ashton N."/>
            <person name="Barbazuk W.B."/>
            <person name="Barker E."/>
            <person name="Bennetzen J."/>
            <person name="Bezanilla M."/>
            <person name="Blankenship R."/>
            <person name="Cho S.H."/>
            <person name="Dutcher S."/>
            <person name="Estelle M."/>
            <person name="Fawcett J.A."/>
            <person name="Gundlach H."/>
            <person name="Hanada K."/>
            <person name="Heyl A."/>
            <person name="Hicks K.A."/>
            <person name="Hugh J."/>
            <person name="Lohr M."/>
            <person name="Mayer K."/>
            <person name="Melkozernov A."/>
            <person name="Murata T."/>
            <person name="Nelson D."/>
            <person name="Pils B."/>
            <person name="Prigge M."/>
            <person name="Reiss B."/>
            <person name="Renner T."/>
            <person name="Rombauts S."/>
            <person name="Rushton P."/>
            <person name="Sanderfoot A."/>
            <person name="Schween G."/>
            <person name="Shiu S.-H."/>
            <person name="Stueber K."/>
            <person name="Theodoulou F.L."/>
            <person name="Tu H."/>
            <person name="Van de Peer Y."/>
            <person name="Verrier P.J."/>
            <person name="Waters E."/>
            <person name="Wood A."/>
            <person name="Yang L."/>
            <person name="Cove D."/>
            <person name="Cuming A."/>
            <person name="Hasebe M."/>
            <person name="Lucas S."/>
            <person name="Mishler D.B."/>
            <person name="Reski R."/>
            <person name="Grigoriev I."/>
            <person name="Quatrano R.S."/>
            <person name="Boore J.L."/>
        </authorList>
    </citation>
    <scope>NUCLEOTIDE SEQUENCE [LARGE SCALE GENOMIC DNA]</scope>
    <source>
        <strain evidence="3 4">cv. Gransden 2004</strain>
    </source>
</reference>
<dbReference type="Gramene" id="Pp3c10_13719V3.1">
    <property type="protein sequence ID" value="PAC:32902041.CDS.1"/>
    <property type="gene ID" value="Pp3c10_13719"/>
</dbReference>
<dbReference type="AlphaFoldDB" id="A0A2K1JYY3"/>
<evidence type="ECO:0000313" key="2">
    <source>
        <dbReference type="EMBL" id="PNR46734.1"/>
    </source>
</evidence>
<evidence type="ECO:0000313" key="3">
    <source>
        <dbReference type="EnsemblPlants" id="PAC:32902041.CDS.1"/>
    </source>
</evidence>